<organism evidence="2 3">
    <name type="scientific">Virgisporangium aurantiacum</name>
    <dbReference type="NCBI Taxonomy" id="175570"/>
    <lineage>
        <taxon>Bacteria</taxon>
        <taxon>Bacillati</taxon>
        <taxon>Actinomycetota</taxon>
        <taxon>Actinomycetes</taxon>
        <taxon>Micromonosporales</taxon>
        <taxon>Micromonosporaceae</taxon>
        <taxon>Virgisporangium</taxon>
    </lineage>
</organism>
<proteinExistence type="predicted"/>
<keyword evidence="1" id="KW-1133">Transmembrane helix</keyword>
<dbReference type="Proteomes" id="UP000612585">
    <property type="component" value="Unassembled WGS sequence"/>
</dbReference>
<feature type="transmembrane region" description="Helical" evidence="1">
    <location>
        <begin position="20"/>
        <end position="41"/>
    </location>
</feature>
<evidence type="ECO:0000313" key="2">
    <source>
        <dbReference type="EMBL" id="GIJ56173.1"/>
    </source>
</evidence>
<dbReference type="RefSeq" id="WP_203994012.1">
    <property type="nucleotide sequence ID" value="NZ_BOPG01000023.1"/>
</dbReference>
<keyword evidence="1" id="KW-0812">Transmembrane</keyword>
<dbReference type="EMBL" id="BOPG01000023">
    <property type="protein sequence ID" value="GIJ56173.1"/>
    <property type="molecule type" value="Genomic_DNA"/>
</dbReference>
<dbReference type="AlphaFoldDB" id="A0A8J4E019"/>
<gene>
    <name evidence="2" type="ORF">Vau01_036890</name>
</gene>
<comment type="caution">
    <text evidence="2">The sequence shown here is derived from an EMBL/GenBank/DDBJ whole genome shotgun (WGS) entry which is preliminary data.</text>
</comment>
<sequence>MGFEATSFSLAELSLLGLSLSEFLTLATLVVATVAAVATVIQTRLMLYNLREPYYRGRRLVDLSGVKPWMIRTMDRRLDPLRASMRTQLAPHMTQPAAAALADDVVRAAYAEIIGRVEAAERFHRATFRWELRKAVDRHLLAELVRRQAPESPGDTVHALP</sequence>
<reference evidence="2" key="1">
    <citation type="submission" date="2021-01" db="EMBL/GenBank/DDBJ databases">
        <title>Whole genome shotgun sequence of Virgisporangium aurantiacum NBRC 16421.</title>
        <authorList>
            <person name="Komaki H."/>
            <person name="Tamura T."/>
        </authorList>
    </citation>
    <scope>NUCLEOTIDE SEQUENCE</scope>
    <source>
        <strain evidence="2">NBRC 16421</strain>
    </source>
</reference>
<protein>
    <submittedName>
        <fullName evidence="2">Uncharacterized protein</fullName>
    </submittedName>
</protein>
<accession>A0A8J4E019</accession>
<name>A0A8J4E019_9ACTN</name>
<keyword evidence="1" id="KW-0472">Membrane</keyword>
<evidence type="ECO:0000313" key="3">
    <source>
        <dbReference type="Proteomes" id="UP000612585"/>
    </source>
</evidence>
<evidence type="ECO:0000256" key="1">
    <source>
        <dbReference type="SAM" id="Phobius"/>
    </source>
</evidence>
<keyword evidence="3" id="KW-1185">Reference proteome</keyword>